<dbReference type="InterPro" id="IPR036390">
    <property type="entry name" value="WH_DNA-bd_sf"/>
</dbReference>
<evidence type="ECO:0000256" key="1">
    <source>
        <dbReference type="ARBA" id="ARBA00023015"/>
    </source>
</evidence>
<evidence type="ECO:0000259" key="4">
    <source>
        <dbReference type="PROSITE" id="PS50042"/>
    </source>
</evidence>
<sequence>MSNGIDYVPGPAAGRAKRPVAPVTARAIGVRTLLPDLLKGLTEAERMAFYAECTPRICRTATEILRQDEPAPSGFLIIEGRIQITFVDCDGNLVIAHVACPGEVVGEIELLSGKTCAATCTTLPNTTLLVFSAALLTKHVPTEMLLRNFAGILHSRLMRDNRLQSIAQFYPAEARICLHLMNLTNEDQPEALISQGQLAILSGCSRQTVNRTLNDLRAQGIIEMGRGVIRVIDATRLEASRLLD</sequence>
<dbReference type="SUPFAM" id="SSF46785">
    <property type="entry name" value="Winged helix' DNA-binding domain"/>
    <property type="match status" value="1"/>
</dbReference>
<protein>
    <submittedName>
        <fullName evidence="6">cAMP-binding domain of CRP or a regulatory subunit of cAMP-dependent protein kinases</fullName>
    </submittedName>
</protein>
<evidence type="ECO:0000313" key="6">
    <source>
        <dbReference type="EMBL" id="SMO32694.1"/>
    </source>
</evidence>
<dbReference type="GO" id="GO:0005829">
    <property type="term" value="C:cytosol"/>
    <property type="evidence" value="ECO:0007669"/>
    <property type="project" value="TreeGrafter"/>
</dbReference>
<dbReference type="EMBL" id="FXTK01000001">
    <property type="protein sequence ID" value="SMO32694.1"/>
    <property type="molecule type" value="Genomic_DNA"/>
</dbReference>
<dbReference type="InterPro" id="IPR000595">
    <property type="entry name" value="cNMP-bd_dom"/>
</dbReference>
<dbReference type="CDD" id="cd00038">
    <property type="entry name" value="CAP_ED"/>
    <property type="match status" value="1"/>
</dbReference>
<evidence type="ECO:0000313" key="7">
    <source>
        <dbReference type="Proteomes" id="UP000319014"/>
    </source>
</evidence>
<keyword evidence="1" id="KW-0805">Transcription regulation</keyword>
<keyword evidence="7" id="KW-1185">Reference proteome</keyword>
<dbReference type="RefSeq" id="WP_185958534.1">
    <property type="nucleotide sequence ID" value="NZ_FXTK01000001.1"/>
</dbReference>
<reference evidence="6 7" key="1">
    <citation type="submission" date="2017-05" db="EMBL/GenBank/DDBJ databases">
        <authorList>
            <person name="Varghese N."/>
            <person name="Submissions S."/>
        </authorList>
    </citation>
    <scope>NUCLEOTIDE SEQUENCE [LARGE SCALE GENOMIC DNA]</scope>
    <source>
        <strain evidence="6 7">DSM 100094</strain>
    </source>
</reference>
<keyword evidence="2" id="KW-0238">DNA-binding</keyword>
<dbReference type="InterPro" id="IPR050397">
    <property type="entry name" value="Env_Response_Regulators"/>
</dbReference>
<dbReference type="SMART" id="SM00100">
    <property type="entry name" value="cNMP"/>
    <property type="match status" value="1"/>
</dbReference>
<keyword evidence="3" id="KW-0804">Transcription</keyword>
<dbReference type="InterPro" id="IPR014710">
    <property type="entry name" value="RmlC-like_jellyroll"/>
</dbReference>
<gene>
    <name evidence="6" type="ORF">SAMN06265221_10161</name>
</gene>
<dbReference type="PANTHER" id="PTHR24567:SF74">
    <property type="entry name" value="HTH-TYPE TRANSCRIPTIONAL REGULATOR ARCR"/>
    <property type="match status" value="1"/>
</dbReference>
<dbReference type="Pfam" id="PF13545">
    <property type="entry name" value="HTH_Crp_2"/>
    <property type="match status" value="1"/>
</dbReference>
<proteinExistence type="predicted"/>
<dbReference type="Gene3D" id="1.10.10.10">
    <property type="entry name" value="Winged helix-like DNA-binding domain superfamily/Winged helix DNA-binding domain"/>
    <property type="match status" value="1"/>
</dbReference>
<dbReference type="InterPro" id="IPR036388">
    <property type="entry name" value="WH-like_DNA-bd_sf"/>
</dbReference>
<feature type="domain" description="HTH crp-type" evidence="5">
    <location>
        <begin position="170"/>
        <end position="235"/>
    </location>
</feature>
<evidence type="ECO:0000259" key="5">
    <source>
        <dbReference type="PROSITE" id="PS51063"/>
    </source>
</evidence>
<dbReference type="AlphaFoldDB" id="A0A521ACZ0"/>
<dbReference type="PANTHER" id="PTHR24567">
    <property type="entry name" value="CRP FAMILY TRANSCRIPTIONAL REGULATORY PROTEIN"/>
    <property type="match status" value="1"/>
</dbReference>
<evidence type="ECO:0000256" key="2">
    <source>
        <dbReference type="ARBA" id="ARBA00023125"/>
    </source>
</evidence>
<dbReference type="SMART" id="SM00419">
    <property type="entry name" value="HTH_CRP"/>
    <property type="match status" value="1"/>
</dbReference>
<feature type="domain" description="Cyclic nucleotide-binding" evidence="4">
    <location>
        <begin position="37"/>
        <end position="132"/>
    </location>
</feature>
<organism evidence="6 7">
    <name type="scientific">Paracoccus laeviglucosivorans</name>
    <dbReference type="NCBI Taxonomy" id="1197861"/>
    <lineage>
        <taxon>Bacteria</taxon>
        <taxon>Pseudomonadati</taxon>
        <taxon>Pseudomonadota</taxon>
        <taxon>Alphaproteobacteria</taxon>
        <taxon>Rhodobacterales</taxon>
        <taxon>Paracoccaceae</taxon>
        <taxon>Paracoccus</taxon>
    </lineage>
</organism>
<evidence type="ECO:0000256" key="3">
    <source>
        <dbReference type="ARBA" id="ARBA00023163"/>
    </source>
</evidence>
<dbReference type="Pfam" id="PF00027">
    <property type="entry name" value="cNMP_binding"/>
    <property type="match status" value="1"/>
</dbReference>
<dbReference type="InterPro" id="IPR018490">
    <property type="entry name" value="cNMP-bd_dom_sf"/>
</dbReference>
<accession>A0A521ACZ0</accession>
<dbReference type="PROSITE" id="PS51063">
    <property type="entry name" value="HTH_CRP_2"/>
    <property type="match status" value="1"/>
</dbReference>
<dbReference type="GO" id="GO:0003700">
    <property type="term" value="F:DNA-binding transcription factor activity"/>
    <property type="evidence" value="ECO:0007669"/>
    <property type="project" value="TreeGrafter"/>
</dbReference>
<dbReference type="Gene3D" id="2.60.120.10">
    <property type="entry name" value="Jelly Rolls"/>
    <property type="match status" value="1"/>
</dbReference>
<dbReference type="PROSITE" id="PS50042">
    <property type="entry name" value="CNMP_BINDING_3"/>
    <property type="match status" value="1"/>
</dbReference>
<dbReference type="Proteomes" id="UP000319014">
    <property type="component" value="Unassembled WGS sequence"/>
</dbReference>
<name>A0A521ACZ0_9RHOB</name>
<dbReference type="GO" id="GO:0003677">
    <property type="term" value="F:DNA binding"/>
    <property type="evidence" value="ECO:0007669"/>
    <property type="project" value="UniProtKB-KW"/>
</dbReference>
<dbReference type="InterPro" id="IPR012318">
    <property type="entry name" value="HTH_CRP"/>
</dbReference>
<dbReference type="SUPFAM" id="SSF51206">
    <property type="entry name" value="cAMP-binding domain-like"/>
    <property type="match status" value="1"/>
</dbReference>